<evidence type="ECO:0000313" key="2">
    <source>
        <dbReference type="EMBL" id="RRT76135.1"/>
    </source>
</evidence>
<organism evidence="2 3">
    <name type="scientific">Ensete ventricosum</name>
    <name type="common">Abyssinian banana</name>
    <name type="synonym">Musa ensete</name>
    <dbReference type="NCBI Taxonomy" id="4639"/>
    <lineage>
        <taxon>Eukaryota</taxon>
        <taxon>Viridiplantae</taxon>
        <taxon>Streptophyta</taxon>
        <taxon>Embryophyta</taxon>
        <taxon>Tracheophyta</taxon>
        <taxon>Spermatophyta</taxon>
        <taxon>Magnoliopsida</taxon>
        <taxon>Liliopsida</taxon>
        <taxon>Zingiberales</taxon>
        <taxon>Musaceae</taxon>
        <taxon>Ensete</taxon>
    </lineage>
</organism>
<comment type="similarity">
    <text evidence="1">Belongs to the 'GDSL' lipolytic enzyme family.</text>
</comment>
<dbReference type="AlphaFoldDB" id="A0A444CXM6"/>
<dbReference type="Gene3D" id="3.40.50.1110">
    <property type="entry name" value="SGNH hydrolase"/>
    <property type="match status" value="1"/>
</dbReference>
<name>A0A444CXM6_ENSVE</name>
<dbReference type="PANTHER" id="PTHR22835">
    <property type="entry name" value="ZINC FINGER FYVE DOMAIN CONTAINING PROTEIN"/>
    <property type="match status" value="1"/>
</dbReference>
<proteinExistence type="inferred from homology"/>
<dbReference type="PANTHER" id="PTHR22835:SF517">
    <property type="entry name" value="GDSL-LIKE LIPASE_ACYLHYDROLASE FAMILY PROTEIN, EXPRESSED"/>
    <property type="match status" value="1"/>
</dbReference>
<comment type="caution">
    <text evidence="2">The sequence shown here is derived from an EMBL/GenBank/DDBJ whole genome shotgun (WGS) entry which is preliminary data.</text>
</comment>
<protein>
    <submittedName>
        <fullName evidence="2">Uncharacterized protein</fullName>
    </submittedName>
</protein>
<accession>A0A444CXM6</accession>
<reference evidence="2 3" key="1">
    <citation type="journal article" date="2014" name="Agronomy (Basel)">
        <title>A Draft Genome Sequence for Ensete ventricosum, the Drought-Tolerant Tree Against Hunger.</title>
        <authorList>
            <person name="Harrison J."/>
            <person name="Moore K.A."/>
            <person name="Paszkiewicz K."/>
            <person name="Jones T."/>
            <person name="Grant M."/>
            <person name="Ambacheew D."/>
            <person name="Muzemil S."/>
            <person name="Studholme D.J."/>
        </authorList>
    </citation>
    <scope>NUCLEOTIDE SEQUENCE [LARGE SCALE GENOMIC DNA]</scope>
</reference>
<evidence type="ECO:0000256" key="1">
    <source>
        <dbReference type="ARBA" id="ARBA00008668"/>
    </source>
</evidence>
<gene>
    <name evidence="2" type="ORF">B296_00030481</name>
</gene>
<dbReference type="Proteomes" id="UP000287651">
    <property type="component" value="Unassembled WGS sequence"/>
</dbReference>
<dbReference type="EMBL" id="AMZH03002282">
    <property type="protein sequence ID" value="RRT76135.1"/>
    <property type="molecule type" value="Genomic_DNA"/>
</dbReference>
<dbReference type="InterPro" id="IPR036514">
    <property type="entry name" value="SGNH_hydro_sf"/>
</dbReference>
<sequence>MASHSFFLLLSTSLAVLATLSLAQAKQCFIEAIYSFGDSIADTGNLLQESTAGLFAPIGSLPYGQTMKKATGRCSDGLLMIDYFGLFLPVANNCAAECARKLERALILMGEIGGNDYNNAFFQGSTIADVKSFVPLVVQRIISAAEVR</sequence>
<evidence type="ECO:0000313" key="3">
    <source>
        <dbReference type="Proteomes" id="UP000287651"/>
    </source>
</evidence>